<dbReference type="GO" id="GO:0031267">
    <property type="term" value="F:small GTPase binding"/>
    <property type="evidence" value="ECO:0007669"/>
    <property type="project" value="InterPro"/>
</dbReference>
<name>A0A9P0AG28_BEMTA</name>
<dbReference type="PANTHER" id="PTHR12195">
    <property type="entry name" value="CYTOPLASMIC FMR1-INTERACTING PROTEIN-RELATED"/>
    <property type="match status" value="1"/>
</dbReference>
<keyword evidence="1" id="KW-0472">Membrane</keyword>
<keyword evidence="1" id="KW-0812">Transmembrane</keyword>
<evidence type="ECO:0000313" key="2">
    <source>
        <dbReference type="EMBL" id="CAH0390963.1"/>
    </source>
</evidence>
<reference evidence="2" key="1">
    <citation type="submission" date="2021-12" db="EMBL/GenBank/DDBJ databases">
        <authorList>
            <person name="King R."/>
        </authorList>
    </citation>
    <scope>NUCLEOTIDE SEQUENCE</scope>
</reference>
<evidence type="ECO:0000313" key="3">
    <source>
        <dbReference type="Proteomes" id="UP001152759"/>
    </source>
</evidence>
<dbReference type="GO" id="GO:0030833">
    <property type="term" value="P:regulation of actin filament polymerization"/>
    <property type="evidence" value="ECO:0007669"/>
    <property type="project" value="InterPro"/>
</dbReference>
<sequence length="171" mass="19219">MYFQRKAIERFCAEVKRLCHAEKRKDFVSGAYVLTLGKLLKNMKSCVKNDYSTSCRLSENRKLHFVCALVICLVFVCFANLINWKMQRSCWTRILSVNPRMGRHAHAITLIRSAIGQRSTAPPNYVLSAALHAGGSVEQAIQILESYADIVSPRQDAVDYTGCGSCDKPDN</sequence>
<organism evidence="2 3">
    <name type="scientific">Bemisia tabaci</name>
    <name type="common">Sweetpotato whitefly</name>
    <name type="synonym">Aleurodes tabaci</name>
    <dbReference type="NCBI Taxonomy" id="7038"/>
    <lineage>
        <taxon>Eukaryota</taxon>
        <taxon>Metazoa</taxon>
        <taxon>Ecdysozoa</taxon>
        <taxon>Arthropoda</taxon>
        <taxon>Hexapoda</taxon>
        <taxon>Insecta</taxon>
        <taxon>Pterygota</taxon>
        <taxon>Neoptera</taxon>
        <taxon>Paraneoptera</taxon>
        <taxon>Hemiptera</taxon>
        <taxon>Sternorrhyncha</taxon>
        <taxon>Aleyrodoidea</taxon>
        <taxon>Aleyrodidae</taxon>
        <taxon>Aleyrodinae</taxon>
        <taxon>Bemisia</taxon>
    </lineage>
</organism>
<dbReference type="AlphaFoldDB" id="A0A9P0AG28"/>
<protein>
    <submittedName>
        <fullName evidence="2">Uncharacterized protein</fullName>
    </submittedName>
</protein>
<proteinExistence type="predicted"/>
<accession>A0A9P0AG28</accession>
<feature type="transmembrane region" description="Helical" evidence="1">
    <location>
        <begin position="63"/>
        <end position="84"/>
    </location>
</feature>
<keyword evidence="1" id="KW-1133">Transmembrane helix</keyword>
<dbReference type="EMBL" id="OU963866">
    <property type="protein sequence ID" value="CAH0390963.1"/>
    <property type="molecule type" value="Genomic_DNA"/>
</dbReference>
<dbReference type="Proteomes" id="UP001152759">
    <property type="component" value="Chromosome 5"/>
</dbReference>
<evidence type="ECO:0000256" key="1">
    <source>
        <dbReference type="SAM" id="Phobius"/>
    </source>
</evidence>
<gene>
    <name evidence="2" type="ORF">BEMITA_LOCUS9631</name>
</gene>
<dbReference type="InterPro" id="IPR008081">
    <property type="entry name" value="Cytoplasmic_FMR1-int"/>
</dbReference>
<keyword evidence="3" id="KW-1185">Reference proteome</keyword>